<evidence type="ECO:0000313" key="9">
    <source>
        <dbReference type="Proteomes" id="UP000183315"/>
    </source>
</evidence>
<comment type="catalytic activity">
    <reaction evidence="1">
        <text>Hydrolysis of terminal non-reducing alpha-L-arabinofuranoside residues in alpha-L-arabinosides.</text>
        <dbReference type="EC" id="3.2.1.55"/>
    </reaction>
</comment>
<feature type="domain" description="Alpha-L-arabinofuranosidase C-terminal" evidence="7">
    <location>
        <begin position="1155"/>
        <end position="1508"/>
    </location>
</feature>
<dbReference type="SMART" id="SM00813">
    <property type="entry name" value="Alpha-L-AF_C"/>
    <property type="match status" value="1"/>
</dbReference>
<dbReference type="SUPFAM" id="SSF75005">
    <property type="entry name" value="Arabinanase/levansucrase/invertase"/>
    <property type="match status" value="1"/>
</dbReference>
<dbReference type="SUPFAM" id="SSF51445">
    <property type="entry name" value="(Trans)glycosidases"/>
    <property type="match status" value="1"/>
</dbReference>
<dbReference type="InterPro" id="IPR013320">
    <property type="entry name" value="ConA-like_dom_sf"/>
</dbReference>
<dbReference type="InterPro" id="IPR055235">
    <property type="entry name" value="ASD1_cat"/>
</dbReference>
<dbReference type="InterPro" id="IPR051563">
    <property type="entry name" value="Glycosyl_Hydrolase_51"/>
</dbReference>
<reference evidence="9" key="1">
    <citation type="submission" date="2016-10" db="EMBL/GenBank/DDBJ databases">
        <authorList>
            <person name="Varghese N."/>
        </authorList>
    </citation>
    <scope>NUCLEOTIDE SEQUENCE [LARGE SCALE GENOMIC DNA]</scope>
    <source>
        <strain evidence="9">DSM 24868</strain>
    </source>
</reference>
<dbReference type="InterPro" id="IPR023296">
    <property type="entry name" value="Glyco_hydro_beta-prop_sf"/>
</dbReference>
<keyword evidence="4" id="KW-0732">Signal</keyword>
<evidence type="ECO:0000256" key="4">
    <source>
        <dbReference type="ARBA" id="ARBA00022729"/>
    </source>
</evidence>
<dbReference type="EMBL" id="FNZI01000001">
    <property type="protein sequence ID" value="SEI79656.1"/>
    <property type="molecule type" value="Genomic_DNA"/>
</dbReference>
<evidence type="ECO:0000259" key="7">
    <source>
        <dbReference type="SMART" id="SM00813"/>
    </source>
</evidence>
<dbReference type="Gene3D" id="3.20.20.80">
    <property type="entry name" value="Glycosidases"/>
    <property type="match status" value="1"/>
</dbReference>
<dbReference type="Proteomes" id="UP000183315">
    <property type="component" value="Unassembled WGS sequence"/>
</dbReference>
<dbReference type="NCBIfam" id="NF038114">
    <property type="entry name" value="rightmost"/>
    <property type="match status" value="1"/>
</dbReference>
<evidence type="ECO:0000313" key="8">
    <source>
        <dbReference type="EMBL" id="SEI79656.1"/>
    </source>
</evidence>
<evidence type="ECO:0000256" key="3">
    <source>
        <dbReference type="ARBA" id="ARBA00012670"/>
    </source>
</evidence>
<gene>
    <name evidence="8" type="ORF">SAMN05421637_0033</name>
</gene>
<evidence type="ECO:0000256" key="2">
    <source>
        <dbReference type="ARBA" id="ARBA00007186"/>
    </source>
</evidence>
<dbReference type="InterPro" id="IPR017853">
    <property type="entry name" value="GH"/>
</dbReference>
<dbReference type="InterPro" id="IPR046780">
    <property type="entry name" value="aBig_2"/>
</dbReference>
<dbReference type="EC" id="3.2.1.55" evidence="3"/>
<comment type="similarity">
    <text evidence="2">Belongs to the glycosyl hydrolase 51 family.</text>
</comment>
<dbReference type="eggNOG" id="COG3534">
    <property type="taxonomic scope" value="Bacteria"/>
</dbReference>
<dbReference type="Pfam" id="PF20578">
    <property type="entry name" value="aBig_2"/>
    <property type="match status" value="1"/>
</dbReference>
<keyword evidence="9" id="KW-1185">Reference proteome</keyword>
<dbReference type="PANTHER" id="PTHR31776">
    <property type="entry name" value="ALPHA-L-ARABINOFURANOSIDASE 1"/>
    <property type="match status" value="1"/>
</dbReference>
<sequence length="1632" mass="176233">MTSTIGERRRLTALLTAAMIAALVIALQYPAGAARAAISATLLAQYDFSASDGTTVPDASGNGNDAAIIGAGASIDGDVLELPGGANGSGAAYVEMPTGMFDGQDTLTINTWLRNETGTGYYAAMFFGTTETLPSQYWLLNPATPAEGRFKTVITGSLDASAPWWTEVGISPTDAAKGISSPITDPGEWQMYTTVITPTSITGYLDGEKVGTVATSRTVSDFGTDLVGYIGRSSYPDMLYAGGVRDVAIYTDALTDDDVAELFVGDLTDEEAVAADLAALTVPNLDDVRGNITLPAEGDNGSAISWETSDAAVISATGEVTRPATGEAPAAVTLTATLTKGDASDVKVLEATVTPLPEAADYEGYFFPYFEGETSTVGEEIYFAVSEGDDPTSWKELNNAESVLQSTMGEEGIRDPFIIRSPEGDRFYMLSTDLNMFDRYGSYDFGTAQEIGSRRLNVWESDDLVTWSEQRSITVSSPFAGNTWAPEAFYDADAGEYVVYWASNLYDTTDTSARDYTTSYNRMMYVTTRDFVTFTEPQEWVDVKRGTGRGMIDATVVEDDGTYYRFIKDEADFTIRQEMSTDLTATVTGSLPTASSEGWQLIQEHIGVGEPNPWGGTFTQGEGPTVFEDNEQPGHWYMLIDQPSYHGGAGYMLFETDDIASGDWMSIPSAQLPSSARHGTVLPITAAEQAALLAAYPDDEPAEYTITVDDAATGAEIQDSMYGVFFEDINWAADGGLYAELVRNRSFEFLPIDNSSYTGMTAWSTTATGDGAGTATTVNDDERLNERNRTYLQVDLDSADGGTFGVRNGGFDGVALQEGDLYDFSVFARTTAESGTPLAVSLVSADGTALSDTLELTVGDDGWAKYEGVLTASATSTSGRLDVQAGGTGTLRLDMVSLFPEDTYKGRTNGLRKDLAEKIEALDPGFIRFPGGCIVNVDSHQDYSEDSDYERSRSYQWKDTVGPVEERATNTNFWGYNQSYGLGYFEYFQFAEDIGAMAVPVVPALMNGCGQSLRSGEYDNQELIDRHIQDALDLIEFARGDVTTEWGALRAEMGHPEPFFLDRLEVGNEENYPVEFIEIFVQFRDAIQEVYPDVMVISNSGPDDQGFAFDLHWEQNVAAGVDMVDEHYYNSPNWFLQNNDRYDSYDREGPLVWLGEYASLDNRWFNALSEAAYMTGLERNADVVQMASYAPLLANANHYQWSPDMIWFDNDESWGSADYEVQKLFMNNVGDRVIPTDATGDVIEPTPVGGTVGLSTWATAASYDDIVVTDPDGNVIFEDDFEDGDADGWSSLAGIGDWAVTDGAYVQSSTSALNTLVSAPDFEAEDYDLNLKATKLEGAEGFLIGFGVKDAGNFYWWNLGGWNNTRHVIEKATDGAKETLFAQEGRSLDTGHEYDITISVRGTHVDLYLDGVLEGSFDDDAVTEPFAQVLTQDDETGDLILKVVNAQRRAATTAIDLGERMVASEAEMTQIVAKASATNTRVSTPVSPETSILGGIAPQFEYTFPGYSVTFLRISTNAVSGFDAPVSMVGANVVKAGSTVPLKFSATTAGEALTDPADVEVTVAPMACDADPAEAAASDDAVAVDATIKWTGDRFHVNWKTPKSGAGGCYAVTAMVAGDSPGNGTTAVFQLR</sequence>
<proteinExistence type="inferred from homology"/>
<dbReference type="Gene3D" id="2.60.120.560">
    <property type="entry name" value="Exo-inulinase, domain 1"/>
    <property type="match status" value="1"/>
</dbReference>
<dbReference type="SUPFAM" id="SSF49899">
    <property type="entry name" value="Concanavalin A-like lectins/glucanases"/>
    <property type="match status" value="2"/>
</dbReference>
<dbReference type="GO" id="GO:0046373">
    <property type="term" value="P:L-arabinose metabolic process"/>
    <property type="evidence" value="ECO:0007669"/>
    <property type="project" value="InterPro"/>
</dbReference>
<dbReference type="eggNOG" id="COG5492">
    <property type="taxonomic scope" value="Bacteria"/>
</dbReference>
<dbReference type="eggNOG" id="COG3664">
    <property type="taxonomic scope" value="Bacteria"/>
</dbReference>
<dbReference type="PANTHER" id="PTHR31776:SF26">
    <property type="entry name" value="SECRETED ARABINOSIDASE"/>
    <property type="match status" value="1"/>
</dbReference>
<evidence type="ECO:0000256" key="1">
    <source>
        <dbReference type="ARBA" id="ARBA00001462"/>
    </source>
</evidence>
<dbReference type="STRING" id="1043493.SAMN05421637_0033"/>
<dbReference type="InterPro" id="IPR010720">
    <property type="entry name" value="Alpha-L-AF_C"/>
</dbReference>
<dbReference type="SUPFAM" id="SSF49785">
    <property type="entry name" value="Galactose-binding domain-like"/>
    <property type="match status" value="1"/>
</dbReference>
<dbReference type="GO" id="GO:0046556">
    <property type="term" value="F:alpha-L-arabinofuranosidase activity"/>
    <property type="evidence" value="ECO:0007669"/>
    <property type="project" value="UniProtKB-EC"/>
</dbReference>
<dbReference type="Gene3D" id="2.60.120.260">
    <property type="entry name" value="Galactose-binding domain-like"/>
    <property type="match status" value="1"/>
</dbReference>
<name>A0A1H6TK24_9MICO</name>
<keyword evidence="6" id="KW-0326">Glycosidase</keyword>
<dbReference type="CDD" id="cd08983">
    <property type="entry name" value="GH43_Bt3655-like"/>
    <property type="match status" value="1"/>
</dbReference>
<dbReference type="Pfam" id="PF22848">
    <property type="entry name" value="ASD1_dom"/>
    <property type="match status" value="1"/>
</dbReference>
<dbReference type="Pfam" id="PF06964">
    <property type="entry name" value="Alpha-L-AF_C"/>
    <property type="match status" value="1"/>
</dbReference>
<organism evidence="8 9">
    <name type="scientific">Demequina mangrovi</name>
    <dbReference type="NCBI Taxonomy" id="1043493"/>
    <lineage>
        <taxon>Bacteria</taxon>
        <taxon>Bacillati</taxon>
        <taxon>Actinomycetota</taxon>
        <taxon>Actinomycetes</taxon>
        <taxon>Micrococcales</taxon>
        <taxon>Demequinaceae</taxon>
        <taxon>Demequina</taxon>
    </lineage>
</organism>
<dbReference type="InterPro" id="IPR008979">
    <property type="entry name" value="Galactose-bd-like_sf"/>
</dbReference>
<protein>
    <recommendedName>
        <fullName evidence="3">non-reducing end alpha-L-arabinofuranosidase</fullName>
        <ecNumber evidence="3">3.2.1.55</ecNumber>
    </recommendedName>
</protein>
<dbReference type="RefSeq" id="WP_074789053.1">
    <property type="nucleotide sequence ID" value="NZ_BBLU01000001.1"/>
</dbReference>
<keyword evidence="5" id="KW-0378">Hydrolase</keyword>
<dbReference type="Gene3D" id="2.115.10.20">
    <property type="entry name" value="Glycosyl hydrolase domain, family 43"/>
    <property type="match status" value="1"/>
</dbReference>
<evidence type="ECO:0000256" key="6">
    <source>
        <dbReference type="ARBA" id="ARBA00023295"/>
    </source>
</evidence>
<dbReference type="Pfam" id="PF13385">
    <property type="entry name" value="Laminin_G_3"/>
    <property type="match status" value="1"/>
</dbReference>
<evidence type="ECO:0000256" key="5">
    <source>
        <dbReference type="ARBA" id="ARBA00022801"/>
    </source>
</evidence>
<accession>A0A1H6TK24</accession>
<dbReference type="Gene3D" id="2.60.120.200">
    <property type="match status" value="1"/>
</dbReference>